<name>A0A9W9AD23_9AGAR</name>
<protein>
    <submittedName>
        <fullName evidence="2">Uncharacterized protein</fullName>
    </submittedName>
</protein>
<comment type="caution">
    <text evidence="2">The sequence shown here is derived from an EMBL/GenBank/DDBJ whole genome shotgun (WGS) entry which is preliminary data.</text>
</comment>
<feature type="region of interest" description="Disordered" evidence="1">
    <location>
        <begin position="100"/>
        <end position="125"/>
    </location>
</feature>
<keyword evidence="3" id="KW-1185">Reference proteome</keyword>
<sequence>MYGSAMSIRSKAASPVFGGSFGQNRSIGFGGKSSASRSSSVSSPPPPPVPGQSLFSTLLPARNSPFSSVLGSSATFGLPAQVQAHAPPAPFLASSSLSLGAPTVESEDEDEWEESAPTAFTPQPSGSIPANPFSMFAMRVSPTIANPNVSSTQSTPGSLLASIARLQQWHGGFRLDRNLLRLLGHALNTKLSQSYDVDDFARKLQNEVGIDEGDVGATILALIWMERFSKATDTTDGDDETLDMREKGEEWVKARFGGGVLAEKRLGESKEGILTMMGIN</sequence>
<accession>A0A9W9AD23</accession>
<organism evidence="2 3">
    <name type="scientific">Lentinula aciculospora</name>
    <dbReference type="NCBI Taxonomy" id="153920"/>
    <lineage>
        <taxon>Eukaryota</taxon>
        <taxon>Fungi</taxon>
        <taxon>Dikarya</taxon>
        <taxon>Basidiomycota</taxon>
        <taxon>Agaricomycotina</taxon>
        <taxon>Agaricomycetes</taxon>
        <taxon>Agaricomycetidae</taxon>
        <taxon>Agaricales</taxon>
        <taxon>Marasmiineae</taxon>
        <taxon>Omphalotaceae</taxon>
        <taxon>Lentinula</taxon>
    </lineage>
</organism>
<evidence type="ECO:0000313" key="3">
    <source>
        <dbReference type="Proteomes" id="UP001150266"/>
    </source>
</evidence>
<dbReference type="OrthoDB" id="10588243at2759"/>
<evidence type="ECO:0000256" key="1">
    <source>
        <dbReference type="SAM" id="MobiDB-lite"/>
    </source>
</evidence>
<feature type="compositionally biased region" description="Low complexity" evidence="1">
    <location>
        <begin position="33"/>
        <end position="42"/>
    </location>
</feature>
<feature type="region of interest" description="Disordered" evidence="1">
    <location>
        <begin position="1"/>
        <end position="57"/>
    </location>
</feature>
<proteinExistence type="predicted"/>
<evidence type="ECO:0000313" key="2">
    <source>
        <dbReference type="EMBL" id="KAJ4479220.1"/>
    </source>
</evidence>
<reference evidence="2" key="1">
    <citation type="submission" date="2022-08" db="EMBL/GenBank/DDBJ databases">
        <title>A Global Phylogenomic Analysis of the Shiitake Genus Lentinula.</title>
        <authorList>
            <consortium name="DOE Joint Genome Institute"/>
            <person name="Sierra-Patev S."/>
            <person name="Min B."/>
            <person name="Naranjo-Ortiz M."/>
            <person name="Looney B."/>
            <person name="Konkel Z."/>
            <person name="Slot J.C."/>
            <person name="Sakamoto Y."/>
            <person name="Steenwyk J.L."/>
            <person name="Rokas A."/>
            <person name="Carro J."/>
            <person name="Camarero S."/>
            <person name="Ferreira P."/>
            <person name="Molpeceres G."/>
            <person name="Ruiz-Duenas F.J."/>
            <person name="Serrano A."/>
            <person name="Henrissat B."/>
            <person name="Drula E."/>
            <person name="Hughes K.W."/>
            <person name="Mata J.L."/>
            <person name="Ishikawa N.K."/>
            <person name="Vargas-Isla R."/>
            <person name="Ushijima S."/>
            <person name="Smith C.A."/>
            <person name="Ahrendt S."/>
            <person name="Andreopoulos W."/>
            <person name="He G."/>
            <person name="Labutti K."/>
            <person name="Lipzen A."/>
            <person name="Ng V."/>
            <person name="Riley R."/>
            <person name="Sandor L."/>
            <person name="Barry K."/>
            <person name="Martinez A.T."/>
            <person name="Xiao Y."/>
            <person name="Gibbons J.G."/>
            <person name="Terashima K."/>
            <person name="Grigoriev I.V."/>
            <person name="Hibbett D.S."/>
        </authorList>
    </citation>
    <scope>NUCLEOTIDE SEQUENCE</scope>
    <source>
        <strain evidence="2">JLM2183</strain>
    </source>
</reference>
<dbReference type="AlphaFoldDB" id="A0A9W9AD23"/>
<dbReference type="EMBL" id="JAOTPV010000008">
    <property type="protein sequence ID" value="KAJ4479220.1"/>
    <property type="molecule type" value="Genomic_DNA"/>
</dbReference>
<feature type="compositionally biased region" description="Acidic residues" evidence="1">
    <location>
        <begin position="105"/>
        <end position="114"/>
    </location>
</feature>
<dbReference type="Proteomes" id="UP001150266">
    <property type="component" value="Unassembled WGS sequence"/>
</dbReference>
<gene>
    <name evidence="2" type="ORF">J3R30DRAFT_3404034</name>
</gene>